<dbReference type="EMBL" id="CP143578">
    <property type="protein sequence ID" value="WVN21160.1"/>
    <property type="molecule type" value="Genomic_DNA"/>
</dbReference>
<dbReference type="Proteomes" id="UP001431935">
    <property type="component" value="Chromosome"/>
</dbReference>
<protein>
    <submittedName>
        <fullName evidence="1">Nucleotidyltransferase domain-containing protein</fullName>
    </submittedName>
</protein>
<dbReference type="SUPFAM" id="SSF81301">
    <property type="entry name" value="Nucleotidyltransferase"/>
    <property type="match status" value="1"/>
</dbReference>
<evidence type="ECO:0000313" key="1">
    <source>
        <dbReference type="EMBL" id="WVN21160.1"/>
    </source>
</evidence>
<keyword evidence="2" id="KW-1185">Reference proteome</keyword>
<dbReference type="InterPro" id="IPR043519">
    <property type="entry name" value="NT_sf"/>
</dbReference>
<dbReference type="Gene3D" id="3.30.460.10">
    <property type="entry name" value="Beta Polymerase, domain 2"/>
    <property type="match status" value="1"/>
</dbReference>
<organism evidence="1 2">
    <name type="scientific">Metamycoplasma gateae</name>
    <dbReference type="NCBI Taxonomy" id="35769"/>
    <lineage>
        <taxon>Bacteria</taxon>
        <taxon>Bacillati</taxon>
        <taxon>Mycoplasmatota</taxon>
        <taxon>Mycoplasmoidales</taxon>
        <taxon>Metamycoplasmataceae</taxon>
        <taxon>Metamycoplasma</taxon>
    </lineage>
</organism>
<gene>
    <name evidence="1" type="ORF">V2E26_01960</name>
</gene>
<accession>A0ABZ2AH76</accession>
<reference evidence="1" key="1">
    <citation type="submission" date="2024-01" db="EMBL/GenBank/DDBJ databases">
        <title>Complete genome sequence of Mycoplasma gateae strain 3700.</title>
        <authorList>
            <person name="Spergser J."/>
        </authorList>
    </citation>
    <scope>NUCLEOTIDE SEQUENCE [LARGE SCALE GENOMIC DNA]</scope>
    <source>
        <strain evidence="1">3700</strain>
    </source>
</reference>
<name>A0ABZ2AH76_9BACT</name>
<proteinExistence type="predicted"/>
<sequence length="186" mass="22297">MNKEIDDFIASETFKNLTKNIQIDGIFLGGSRYFGVNSENSDYDLIIVNSTFKKNWRFYLEEQGKKIDLFFVPDLRAELDNKVFELVKLYILLRPGNSDILKKFESEKPYTKKKIINLIKKYFLDYLSNFETKPYRKLDYHLCMTNMLMHDREIDIENIKKLKNTRKKNEWSKKQILELKKLIEGD</sequence>
<dbReference type="InterPro" id="IPR018775">
    <property type="entry name" value="RlaP"/>
</dbReference>
<dbReference type="Pfam" id="PF10127">
    <property type="entry name" value="RlaP"/>
    <property type="match status" value="1"/>
</dbReference>
<evidence type="ECO:0000313" key="2">
    <source>
        <dbReference type="Proteomes" id="UP001431935"/>
    </source>
</evidence>
<dbReference type="RefSeq" id="WP_330463193.1">
    <property type="nucleotide sequence ID" value="NZ_CP143578.1"/>
</dbReference>